<evidence type="ECO:0000313" key="2">
    <source>
        <dbReference type="Proteomes" id="UP000837857"/>
    </source>
</evidence>
<evidence type="ECO:0000313" key="1">
    <source>
        <dbReference type="EMBL" id="CAH2057132.1"/>
    </source>
</evidence>
<protein>
    <submittedName>
        <fullName evidence="1">Uncharacterized protein</fullName>
    </submittedName>
</protein>
<proteinExistence type="predicted"/>
<accession>A0ABN8IKD4</accession>
<dbReference type="EMBL" id="OW152836">
    <property type="protein sequence ID" value="CAH2057132.1"/>
    <property type="molecule type" value="Genomic_DNA"/>
</dbReference>
<feature type="non-terminal residue" evidence="1">
    <location>
        <position position="1"/>
    </location>
</feature>
<name>A0ABN8IKD4_9NEOP</name>
<sequence length="71" mass="8682">MRTVLGDCLCSYNIYTYEDFAYQWPWLAFSRYVDRQRYTRKEHINKERPPQVHTPQILVCNAWVQKRPSTI</sequence>
<dbReference type="Proteomes" id="UP000837857">
    <property type="component" value="Chromosome 24"/>
</dbReference>
<organism evidence="1 2">
    <name type="scientific">Iphiclides podalirius</name>
    <name type="common">scarce swallowtail</name>
    <dbReference type="NCBI Taxonomy" id="110791"/>
    <lineage>
        <taxon>Eukaryota</taxon>
        <taxon>Metazoa</taxon>
        <taxon>Ecdysozoa</taxon>
        <taxon>Arthropoda</taxon>
        <taxon>Hexapoda</taxon>
        <taxon>Insecta</taxon>
        <taxon>Pterygota</taxon>
        <taxon>Neoptera</taxon>
        <taxon>Endopterygota</taxon>
        <taxon>Lepidoptera</taxon>
        <taxon>Glossata</taxon>
        <taxon>Ditrysia</taxon>
        <taxon>Papilionoidea</taxon>
        <taxon>Papilionidae</taxon>
        <taxon>Papilioninae</taxon>
        <taxon>Iphiclides</taxon>
    </lineage>
</organism>
<gene>
    <name evidence="1" type="ORF">IPOD504_LOCUS10024</name>
</gene>
<reference evidence="1" key="1">
    <citation type="submission" date="2022-03" db="EMBL/GenBank/DDBJ databases">
        <authorList>
            <person name="Martin H S."/>
        </authorList>
    </citation>
    <scope>NUCLEOTIDE SEQUENCE</scope>
</reference>
<keyword evidence="2" id="KW-1185">Reference proteome</keyword>